<name>A0A1I5AH94_9FLAO</name>
<protein>
    <submittedName>
        <fullName evidence="1">Uncharacterized protein</fullName>
    </submittedName>
</protein>
<sequence length="158" mass="18477">MIFVKHFVNLISNNNTLILNSTYHEKEHKKIITDLIGKPYTFFEAIKLKGIGSKRMIINEASPNLQPYLNRVDDINYANIEMRSGGIIIFINKGLQNFSWIIPYYQLVIYKTNGASIHAQGKFINFKNNKTFKENKAFFNRLLNAKVVYDERFNFMDT</sequence>
<keyword evidence="2" id="KW-1185">Reference proteome</keyword>
<gene>
    <name evidence="1" type="ORF">SAMN04487989_10256</name>
</gene>
<accession>A0A1I5AH94</accession>
<evidence type="ECO:0000313" key="2">
    <source>
        <dbReference type="Proteomes" id="UP000198705"/>
    </source>
</evidence>
<dbReference type="STRING" id="649333.SAMN04487989_10256"/>
<reference evidence="2" key="1">
    <citation type="submission" date="2016-10" db="EMBL/GenBank/DDBJ databases">
        <authorList>
            <person name="Varghese N."/>
            <person name="Submissions S."/>
        </authorList>
    </citation>
    <scope>NUCLEOTIDE SEQUENCE [LARGE SCALE GENOMIC DNA]</scope>
    <source>
        <strain evidence="2">DSM 23925</strain>
    </source>
</reference>
<dbReference type="Proteomes" id="UP000198705">
    <property type="component" value="Unassembled WGS sequence"/>
</dbReference>
<proteinExistence type="predicted"/>
<evidence type="ECO:0000313" key="1">
    <source>
        <dbReference type="EMBL" id="SFN61851.1"/>
    </source>
</evidence>
<dbReference type="AlphaFoldDB" id="A0A1I5AH94"/>
<dbReference type="EMBL" id="FOVN01000002">
    <property type="protein sequence ID" value="SFN61851.1"/>
    <property type="molecule type" value="Genomic_DNA"/>
</dbReference>
<organism evidence="1 2">
    <name type="scientific">Bizionia echini</name>
    <dbReference type="NCBI Taxonomy" id="649333"/>
    <lineage>
        <taxon>Bacteria</taxon>
        <taxon>Pseudomonadati</taxon>
        <taxon>Bacteroidota</taxon>
        <taxon>Flavobacteriia</taxon>
        <taxon>Flavobacteriales</taxon>
        <taxon>Flavobacteriaceae</taxon>
        <taxon>Bizionia</taxon>
    </lineage>
</organism>